<organism evidence="2 3">
    <name type="scientific">Eremothecium cymbalariae (strain CBS 270.75 / DBVPG 7215 / KCTC 17166 / NRRL Y-17582)</name>
    <name type="common">Yeast</name>
    <dbReference type="NCBI Taxonomy" id="931890"/>
    <lineage>
        <taxon>Eukaryota</taxon>
        <taxon>Fungi</taxon>
        <taxon>Dikarya</taxon>
        <taxon>Ascomycota</taxon>
        <taxon>Saccharomycotina</taxon>
        <taxon>Saccharomycetes</taxon>
        <taxon>Saccharomycetales</taxon>
        <taxon>Saccharomycetaceae</taxon>
        <taxon>Eremothecium</taxon>
    </lineage>
</organism>
<name>I6ND49_ERECY</name>
<dbReference type="RefSeq" id="XP_003646808.1">
    <property type="nucleotide sequence ID" value="XM_003646760.1"/>
</dbReference>
<protein>
    <submittedName>
        <fullName evidence="2">Uncharacterized protein</fullName>
    </submittedName>
</protein>
<evidence type="ECO:0000313" key="2">
    <source>
        <dbReference type="EMBL" id="AET39991.1"/>
    </source>
</evidence>
<keyword evidence="3" id="KW-1185">Reference proteome</keyword>
<dbReference type="HOGENOM" id="CLU_1586471_0_0_1"/>
<dbReference type="EMBL" id="CP002501">
    <property type="protein sequence ID" value="AET39991.1"/>
    <property type="molecule type" value="Genomic_DNA"/>
</dbReference>
<accession>I6ND49</accession>
<gene>
    <name evidence="2" type="ordered locus">Ecym_5223</name>
</gene>
<sequence length="168" mass="18957">MHIMPVPAKHDMHPYCHKQPKITVTLPSQLYLYHSGNLRSGCFLFLRPHVQYVSSPSSSMCTHTLYKNQKNEISFLGHRRCPILDPSSTGSGLAPPSLSGTASFSPDRPDYKREGKAKRTTGGGSYLGNKREHRPPPARAARVRCNENQQRSPRLRDRRPGKRLGNKR</sequence>
<evidence type="ECO:0000313" key="3">
    <source>
        <dbReference type="Proteomes" id="UP000006790"/>
    </source>
</evidence>
<reference evidence="2 3" key="1">
    <citation type="journal article" date="2011" name="G3 (Bethesda)">
        <title>Genome evolution in the Eremothecium clade of the Saccharomyces complex revealed by comparative genomics.</title>
        <authorList>
            <person name="Wendland J."/>
            <person name="Walther A."/>
        </authorList>
    </citation>
    <scope>NUCLEOTIDE SEQUENCE [LARGE SCALE GENOMIC DNA]</scope>
    <source>
        <strain evidence="3">CBS 270.75 / DBVPG 7215 / KCTC 17166 / NRRL Y-17582</strain>
    </source>
</reference>
<feature type="compositionally biased region" description="Basic residues" evidence="1">
    <location>
        <begin position="156"/>
        <end position="168"/>
    </location>
</feature>
<dbReference type="AlphaFoldDB" id="I6ND49"/>
<proteinExistence type="predicted"/>
<feature type="region of interest" description="Disordered" evidence="1">
    <location>
        <begin position="85"/>
        <end position="168"/>
    </location>
</feature>
<dbReference type="GeneID" id="11468307"/>
<dbReference type="InParanoid" id="I6ND49"/>
<dbReference type="Proteomes" id="UP000006790">
    <property type="component" value="Chromosome 5"/>
</dbReference>
<dbReference type="KEGG" id="erc:Ecym_5223"/>
<evidence type="ECO:0000256" key="1">
    <source>
        <dbReference type="SAM" id="MobiDB-lite"/>
    </source>
</evidence>